<accession>J9D6R6</accession>
<sequence>MRPNFSTSRSKVSFTFCGKFNWAAFSRSFLTSSFCDSPNSLWILFICC</sequence>
<protein>
    <submittedName>
        <fullName evidence="1">Uncharacterized protein</fullName>
    </submittedName>
</protein>
<evidence type="ECO:0000313" key="1">
    <source>
        <dbReference type="EMBL" id="EJX08451.1"/>
    </source>
</evidence>
<gene>
    <name evidence="1" type="ORF">EVA_03437</name>
</gene>
<name>J9D6R6_9ZZZZ</name>
<dbReference type="EMBL" id="AMCI01000620">
    <property type="protein sequence ID" value="EJX08451.1"/>
    <property type="molecule type" value="Genomic_DNA"/>
</dbReference>
<comment type="caution">
    <text evidence="1">The sequence shown here is derived from an EMBL/GenBank/DDBJ whole genome shotgun (WGS) entry which is preliminary data.</text>
</comment>
<dbReference type="AlphaFoldDB" id="J9D6R6"/>
<organism evidence="1">
    <name type="scientific">gut metagenome</name>
    <dbReference type="NCBI Taxonomy" id="749906"/>
    <lineage>
        <taxon>unclassified sequences</taxon>
        <taxon>metagenomes</taxon>
        <taxon>organismal metagenomes</taxon>
    </lineage>
</organism>
<proteinExistence type="predicted"/>
<reference evidence="1" key="1">
    <citation type="journal article" date="2012" name="PLoS ONE">
        <title>Gene sets for utilization of primary and secondary nutrition supplies in the distal gut of endangered iberian lynx.</title>
        <authorList>
            <person name="Alcaide M."/>
            <person name="Messina E."/>
            <person name="Richter M."/>
            <person name="Bargiela R."/>
            <person name="Peplies J."/>
            <person name="Huws S.A."/>
            <person name="Newbold C.J."/>
            <person name="Golyshin P.N."/>
            <person name="Simon M.A."/>
            <person name="Lopez G."/>
            <person name="Yakimov M.M."/>
            <person name="Ferrer M."/>
        </authorList>
    </citation>
    <scope>NUCLEOTIDE SEQUENCE</scope>
</reference>